<proteinExistence type="predicted"/>
<organism evidence="2 3">
    <name type="scientific">Paenibacillus antri</name>
    <dbReference type="NCBI Taxonomy" id="2582848"/>
    <lineage>
        <taxon>Bacteria</taxon>
        <taxon>Bacillati</taxon>
        <taxon>Bacillota</taxon>
        <taxon>Bacilli</taxon>
        <taxon>Bacillales</taxon>
        <taxon>Paenibacillaceae</taxon>
        <taxon>Paenibacillus</taxon>
    </lineage>
</organism>
<feature type="chain" id="PRO_5024398773" evidence="1">
    <location>
        <begin position="28"/>
        <end position="721"/>
    </location>
</feature>
<sequence>MMNAYRKKAVALATVMALAVSLGQVHATESTPTGAAQTTPYTAPSLGKVNISNTANFEVFNVQELEQTTNKIVSFTLRLTNKSTQGSINFNDYWVRLKSKGGTSFTVSLVSENKDQQNVAAGTHQDYRFYAIVNKTTKLSDLQFNLIAWDFSQSNFERLLGTINVPATYTKSVPVNRSYTVVSDKGSFNTSVKRVATGKNDKSYLPNVTIIMENAGAQAITGMNLQFQLRSKSGLFYPLKSTVTEATVFNPLEKKELTLTGVVPVEAGGDGWQLVLTQTVTSDKGSVTFPLASYDLPATTAEDVSIGSEQTFSTEKGTYTAVLTNLTRVPWEDQDLLVSNVSIKNKGTTPLPVPNLTGSYKLDEVIDSDAELVQFDKVLTIAPGSEMNVQFVSKVPYTYSFQKIALALEEKAGEGTEATTTELIRFHHSSELMSIPSVAFGKQHTVEAIGKRAAVTVRTTDTFGSSSAKLVNAVVDITNLEKRYTPTGTFVGQFQTVDGAVYPATIVKPDTKVAPNGKALVSFQASIPNQVDLKGLKLLLGEAVETTTQPTNGETGTVTSAYVNPVLLDLPKEITEPKKDTKEINVYPYKISFERFGTQVNFIENKVQLEFNYTLERDFTVEANTTDRKIIVEIQDPKTKFGLTYELKLDDGKAKADNDGTPTTDMLMLGTHSMELTKIDEDFMFKLDNLQNYTLNIYDQVKPGYKKLIATKSIRWFTISD</sequence>
<dbReference type="RefSeq" id="WP_158299468.1">
    <property type="nucleotide sequence ID" value="NZ_VCIW01000014.1"/>
</dbReference>
<dbReference type="Proteomes" id="UP000309676">
    <property type="component" value="Unassembled WGS sequence"/>
</dbReference>
<gene>
    <name evidence="2" type="ORF">FE782_19515</name>
</gene>
<evidence type="ECO:0000313" key="3">
    <source>
        <dbReference type="Proteomes" id="UP000309676"/>
    </source>
</evidence>
<evidence type="ECO:0000313" key="2">
    <source>
        <dbReference type="EMBL" id="TLS50554.1"/>
    </source>
</evidence>
<name>A0A5R9GBP9_9BACL</name>
<keyword evidence="1" id="KW-0732">Signal</keyword>
<accession>A0A5R9GBP9</accession>
<protein>
    <submittedName>
        <fullName evidence="2">Uncharacterized protein</fullName>
    </submittedName>
</protein>
<reference evidence="2 3" key="1">
    <citation type="submission" date="2019-05" db="EMBL/GenBank/DDBJ databases">
        <authorList>
            <person name="Narsing Rao M.P."/>
            <person name="Li W.J."/>
        </authorList>
    </citation>
    <scope>NUCLEOTIDE SEQUENCE [LARGE SCALE GENOMIC DNA]</scope>
    <source>
        <strain evidence="2 3">SYSU_K30003</strain>
    </source>
</reference>
<comment type="caution">
    <text evidence="2">The sequence shown here is derived from an EMBL/GenBank/DDBJ whole genome shotgun (WGS) entry which is preliminary data.</text>
</comment>
<dbReference type="AlphaFoldDB" id="A0A5R9GBP9"/>
<feature type="signal peptide" evidence="1">
    <location>
        <begin position="1"/>
        <end position="27"/>
    </location>
</feature>
<dbReference type="EMBL" id="VCIW01000014">
    <property type="protein sequence ID" value="TLS50554.1"/>
    <property type="molecule type" value="Genomic_DNA"/>
</dbReference>
<evidence type="ECO:0000256" key="1">
    <source>
        <dbReference type="SAM" id="SignalP"/>
    </source>
</evidence>
<dbReference type="OrthoDB" id="2675985at2"/>
<keyword evidence="3" id="KW-1185">Reference proteome</keyword>